<keyword evidence="10" id="KW-0460">Magnesium</keyword>
<dbReference type="Gene3D" id="1.25.40.10">
    <property type="entry name" value="Tetratricopeptide repeat domain"/>
    <property type="match status" value="5"/>
</dbReference>
<evidence type="ECO:0000256" key="10">
    <source>
        <dbReference type="PIRSR" id="PIRSR606689-2"/>
    </source>
</evidence>
<dbReference type="PROSITE" id="PS51417">
    <property type="entry name" value="ARF"/>
    <property type="match status" value="1"/>
</dbReference>
<feature type="compositionally biased region" description="Pro residues" evidence="12">
    <location>
        <begin position="97"/>
        <end position="111"/>
    </location>
</feature>
<evidence type="ECO:0000259" key="14">
    <source>
        <dbReference type="Pfam" id="PF25553"/>
    </source>
</evidence>
<dbReference type="FunFam" id="1.25.40.10:FF:000381">
    <property type="entry name" value="Pentatricopeptide repeat-containing protein"/>
    <property type="match status" value="1"/>
</dbReference>
<dbReference type="Pfam" id="PF13041">
    <property type="entry name" value="PPR_2"/>
    <property type="match status" value="3"/>
</dbReference>
<dbReference type="FunFam" id="1.25.40.10:FF:000397">
    <property type="entry name" value="Pentatricopeptide repeat-containing protein At2g40720"/>
    <property type="match status" value="1"/>
</dbReference>
<evidence type="ECO:0000256" key="2">
    <source>
        <dbReference type="ARBA" id="ARBA00010290"/>
    </source>
</evidence>
<dbReference type="InterPro" id="IPR027417">
    <property type="entry name" value="P-loop_NTPase"/>
</dbReference>
<dbReference type="Pfam" id="PF25553">
    <property type="entry name" value="BTB-POZ_ANK-like"/>
    <property type="match status" value="1"/>
</dbReference>
<keyword evidence="6 9" id="KW-0342">GTP-binding</keyword>
<dbReference type="InterPro" id="IPR046960">
    <property type="entry name" value="PPR_At4g14850-like_plant"/>
</dbReference>
<dbReference type="SUPFAM" id="SSF48452">
    <property type="entry name" value="TPR-like"/>
    <property type="match status" value="1"/>
</dbReference>
<feature type="binding site" evidence="9">
    <location>
        <begin position="688"/>
        <end position="691"/>
    </location>
    <ligand>
        <name>GTP</name>
        <dbReference type="ChEBI" id="CHEBI:37565"/>
    </ligand>
</feature>
<evidence type="ECO:0000256" key="6">
    <source>
        <dbReference type="ARBA" id="ARBA00023134"/>
    </source>
</evidence>
<feature type="domain" description="DYW" evidence="13">
    <location>
        <begin position="1457"/>
        <end position="1548"/>
    </location>
</feature>
<feature type="binding site" evidence="10">
    <location>
        <position position="610"/>
    </location>
    <ligand>
        <name>Mg(2+)</name>
        <dbReference type="ChEBI" id="CHEBI:18420"/>
    </ligand>
</feature>
<dbReference type="Pfam" id="PF20431">
    <property type="entry name" value="E_motif"/>
    <property type="match status" value="1"/>
</dbReference>
<dbReference type="InterPro" id="IPR006689">
    <property type="entry name" value="Small_GTPase_ARF/SAR"/>
</dbReference>
<comment type="similarity">
    <text evidence="2">Belongs to the small GTPase superfamily. Arf family.</text>
</comment>
<feature type="repeat" description="PPR" evidence="11">
    <location>
        <begin position="1242"/>
        <end position="1276"/>
    </location>
</feature>
<name>A0A8X8ZBI1_SALSN</name>
<dbReference type="GO" id="GO:0005525">
    <property type="term" value="F:GTP binding"/>
    <property type="evidence" value="ECO:0007669"/>
    <property type="project" value="UniProtKB-KW"/>
</dbReference>
<dbReference type="GO" id="GO:0008270">
    <property type="term" value="F:zinc ion binding"/>
    <property type="evidence" value="ECO:0007669"/>
    <property type="project" value="InterPro"/>
</dbReference>
<dbReference type="GO" id="GO:0003924">
    <property type="term" value="F:GTPase activity"/>
    <property type="evidence" value="ECO:0007669"/>
    <property type="project" value="InterPro"/>
</dbReference>
<evidence type="ECO:0000313" key="15">
    <source>
        <dbReference type="EMBL" id="KAG6398503.1"/>
    </source>
</evidence>
<feature type="binding site" evidence="9">
    <location>
        <position position="632"/>
    </location>
    <ligand>
        <name>GTP</name>
        <dbReference type="ChEBI" id="CHEBI:37565"/>
    </ligand>
</feature>
<accession>A0A8X8ZBI1</accession>
<dbReference type="Pfam" id="PF00025">
    <property type="entry name" value="Arf"/>
    <property type="match status" value="1"/>
</dbReference>
<dbReference type="PANTHER" id="PTHR47926:SF520">
    <property type="entry name" value="DYW DOMAIN-CONTAINING PROTEIN"/>
    <property type="match status" value="1"/>
</dbReference>
<comment type="caution">
    <text evidence="15">The sequence shown here is derived from an EMBL/GenBank/DDBJ whole genome shotgun (WGS) entry which is preliminary data.</text>
</comment>
<feature type="repeat" description="PPR" evidence="11">
    <location>
        <begin position="1141"/>
        <end position="1175"/>
    </location>
</feature>
<proteinExistence type="inferred from homology"/>
<dbReference type="CDD" id="cd04154">
    <property type="entry name" value="Arl2"/>
    <property type="match status" value="1"/>
</dbReference>
<dbReference type="Pfam" id="PF01535">
    <property type="entry name" value="PPR"/>
    <property type="match status" value="7"/>
</dbReference>
<sequence>MHDVKSERRREPQLHRRRYWCCSFTTPPLSPETPGLSRSRSLSSSCGKKTQLPFSNSPQTQKTPFARRILSPGRVSPISEHPVVSHTTPKNHQIPKSPLPLPLPPPPPPPADSEGNLRIYDTRLNLKGKNGGSLVLELSSEVLAANSAVFAELIADYRKNVSGLCRVEVPDVENLSVFRETIELMFEEDIQKKLVKIGVFRAIDILEASVGIKFSRCISACLQYLEAVPWTEEEEEKMRELFNGLKIDDPKTKDIRDRFCSPSDPVDSQPALTKQLILSITTCRDTTAGNELKSLVKGLLCKSSVYEKDSPDVNKEDMYAVCESCLKSLNSLLEETSDSNAGQKLAKKEKEKPLLERISKQVDNINWLVDILLDHQLAEEFVRLWGNQEGLLKLHKNASPMVKYELSRVSAVLFIAIGTRRLHCPTETRLRLLQAWFRPMLSDFGWLQRSKKGLDMKALEEAMGQALLTLPLKEQYSLFMEWFHCFSKHGNECPNLSKAFQIWWRRSFLKGSETMAVESRTEKSARIWFDLNVRGRVSMITHLNRKSPPASLIILRASNQLKVLIGNKNGSSQHNPEKEMHILMVGLDNSGKTTIVMKINGEDTSVISPTLGFNIKTMAYQKYTLNIWDVGGQRTIRSYWRHYFEQTDGLVWVVDSSDLRRLDDCKYELDNLLKEERLSGASLLIFANKQDIQGSLSSDEIARVLNLDGMDKSRHWKIVGCSAFTGEGLLQGLSQQWRFNGDNRLLRIPCFLQHRRSSSVMKAPAALIPNFDSHAYARLLQLCTKNNDPNRAKTIHCDVLKRGNCLDLYARNILLNLYLKTGLLSDGLKVFDEMLERNVVSFVTMIQGYSQFKEYDRAVDLFFKVHKEGHELNPFVFTTILKLLVSMDWLELALCVHACIYKLGYGSDAFVGTSLIDAYSVFGAVNFAKEVFKGIVDRDMVCWTGMVSCYAENDCFEDSLDLFNQMRSAGLMPNNYTFASVIKACLGLENAELGKSIHGCVIKTCYEMDSYVGVSLLDLYTRSGDIEDARHVFEEIPKDDVVPWSFMISRYSQSDRCQQALDMFIQMRKAFVSPNEFTLASILQACATKEDLELGCQVHCHMIKVGLDLNVFALNALMDVYAKCGNIWSSMELFVKSTNKNEVSWNTMIVGYVQLGDAEKAFLLYLNMLEQNIQATEVTYSSLLRAAACLAALEVGIQIHSVTVKTMYDGDDTVSNALIDMYGKCGRIRDARSVFDSMRTQDVISWNSIISAYSMHGLGDEALKIFEAMRKANITPDPLTFVAVLSACSNTGSMDQGESYFTSMQEDYGIEPRMEHYTCMVSLLGRLGYIDKAVKMIGEIPHEPSVMVWRALLGACVAHNNVEFGRFSAEKVLELEPQDESTYVLLSNIYAGAKRWDNVAIVRKRMKRKKVKKEPGLSWVEIQGMVHSFVVGDNSHEDIKLIRAMLEWLNLRSKRAGFAPNHDVILLDVEEDEKSRLLWSHSERIALAFSLLVTPPGSPIRIIKNLRICADCHVALKLASKLVKREIVVRDIKRFHHFHDGICSCNDYCLPYQPVLPTKMGILFNHNRLTSSLGHHFVLGELREAPCTLKAVLAHLIPLEGEEFHWQMEMHFFKASTMGLFLDTGYDMMSRSTSEAVDQAMAQFWEAKVKFVRVNF</sequence>
<dbReference type="InterPro" id="IPR058039">
    <property type="entry name" value="At3g05675-like_ankyrin"/>
</dbReference>
<dbReference type="FunFam" id="1.25.40.10:FF:000031">
    <property type="entry name" value="Pentatricopeptide repeat-containing protein mitochondrial"/>
    <property type="match status" value="1"/>
</dbReference>
<dbReference type="GO" id="GO:0003723">
    <property type="term" value="F:RNA binding"/>
    <property type="evidence" value="ECO:0007669"/>
    <property type="project" value="InterPro"/>
</dbReference>
<keyword evidence="5 9" id="KW-0547">Nucleotide-binding</keyword>
<feature type="binding site" evidence="10">
    <location>
        <position position="593"/>
    </location>
    <ligand>
        <name>Mg(2+)</name>
        <dbReference type="ChEBI" id="CHEBI:18420"/>
    </ligand>
</feature>
<keyword evidence="4" id="KW-0677">Repeat</keyword>
<keyword evidence="7" id="KW-0449">Lipoprotein</keyword>
<gene>
    <name evidence="15" type="ORF">SASPL_139966</name>
</gene>
<keyword evidence="3" id="KW-0519">Myristate</keyword>
<evidence type="ECO:0000256" key="8">
    <source>
        <dbReference type="ARBA" id="ARBA00026198"/>
    </source>
</evidence>
<dbReference type="EMBL" id="PNBA02000015">
    <property type="protein sequence ID" value="KAG6398503.1"/>
    <property type="molecule type" value="Genomic_DNA"/>
</dbReference>
<dbReference type="GO" id="GO:0009451">
    <property type="term" value="P:RNA modification"/>
    <property type="evidence" value="ECO:0007669"/>
    <property type="project" value="InterPro"/>
</dbReference>
<evidence type="ECO:0000256" key="3">
    <source>
        <dbReference type="ARBA" id="ARBA00022707"/>
    </source>
</evidence>
<evidence type="ECO:0000256" key="4">
    <source>
        <dbReference type="ARBA" id="ARBA00022737"/>
    </source>
</evidence>
<comment type="similarity">
    <text evidence="1">Belongs to the PPR family. PCMP-H subfamily.</text>
</comment>
<evidence type="ECO:0000256" key="1">
    <source>
        <dbReference type="ARBA" id="ARBA00006643"/>
    </source>
</evidence>
<feature type="compositionally biased region" description="Low complexity" evidence="12">
    <location>
        <begin position="36"/>
        <end position="45"/>
    </location>
</feature>
<feature type="repeat" description="PPR" evidence="11">
    <location>
        <begin position="1211"/>
        <end position="1241"/>
    </location>
</feature>
<feature type="binding site" evidence="9">
    <location>
        <begin position="586"/>
        <end position="593"/>
    </location>
    <ligand>
        <name>GTP</name>
        <dbReference type="ChEBI" id="CHEBI:37565"/>
    </ligand>
</feature>
<dbReference type="FunFam" id="1.25.40.10:FF:000471">
    <property type="entry name" value="Putative pentatricopeptide repeat-containing protein, mitochondrial"/>
    <property type="match status" value="1"/>
</dbReference>
<dbReference type="SMART" id="SM00177">
    <property type="entry name" value="ARF"/>
    <property type="match status" value="1"/>
</dbReference>
<dbReference type="InterPro" id="IPR045873">
    <property type="entry name" value="Arl2"/>
</dbReference>
<dbReference type="InterPro" id="IPR002885">
    <property type="entry name" value="PPR_rpt"/>
</dbReference>
<feature type="compositionally biased region" description="Polar residues" evidence="12">
    <location>
        <begin position="46"/>
        <end position="63"/>
    </location>
</feature>
<dbReference type="FunFam" id="1.25.40.10:FF:000366">
    <property type="entry name" value="Pentatricopeptide (PPR) repeat-containing protein"/>
    <property type="match status" value="1"/>
</dbReference>
<protein>
    <recommendedName>
        <fullName evidence="8">ADP-ribosylation factor-like protein 2</fullName>
    </recommendedName>
</protein>
<dbReference type="NCBIfam" id="TIGR00231">
    <property type="entry name" value="small_GTP"/>
    <property type="match status" value="1"/>
</dbReference>
<evidence type="ECO:0000256" key="12">
    <source>
        <dbReference type="SAM" id="MobiDB-lite"/>
    </source>
</evidence>
<feature type="domain" description="At3g05675-like ankyrin-like" evidence="14">
    <location>
        <begin position="267"/>
        <end position="510"/>
    </location>
</feature>
<evidence type="ECO:0000256" key="11">
    <source>
        <dbReference type="PROSITE-ProRule" id="PRU00708"/>
    </source>
</evidence>
<keyword evidence="10" id="KW-0479">Metal-binding</keyword>
<dbReference type="NCBIfam" id="TIGR00756">
    <property type="entry name" value="PPR"/>
    <property type="match status" value="6"/>
</dbReference>
<evidence type="ECO:0000256" key="7">
    <source>
        <dbReference type="ARBA" id="ARBA00023288"/>
    </source>
</evidence>
<feature type="repeat" description="PPR" evidence="11">
    <location>
        <begin position="807"/>
        <end position="841"/>
    </location>
</feature>
<dbReference type="FunFam" id="1.25.40.10:FF:000201">
    <property type="entry name" value="Pentatricopeptide repeat-containing protein mitochondrial"/>
    <property type="match status" value="1"/>
</dbReference>
<dbReference type="SMART" id="SM00178">
    <property type="entry name" value="SAR"/>
    <property type="match status" value="1"/>
</dbReference>
<dbReference type="Gene3D" id="3.40.50.300">
    <property type="entry name" value="P-loop containing nucleotide triphosphate hydrolases"/>
    <property type="match status" value="1"/>
</dbReference>
<dbReference type="PROSITE" id="PS51375">
    <property type="entry name" value="PPR"/>
    <property type="match status" value="6"/>
</dbReference>
<evidence type="ECO:0000256" key="9">
    <source>
        <dbReference type="PIRSR" id="PIRSR606689-1"/>
    </source>
</evidence>
<evidence type="ECO:0000313" key="16">
    <source>
        <dbReference type="Proteomes" id="UP000298416"/>
    </source>
</evidence>
<dbReference type="SUPFAM" id="SSF52540">
    <property type="entry name" value="P-loop containing nucleoside triphosphate hydrolases"/>
    <property type="match status" value="1"/>
</dbReference>
<keyword evidence="16" id="KW-1185">Reference proteome</keyword>
<reference evidence="15" key="2">
    <citation type="submission" date="2020-08" db="EMBL/GenBank/DDBJ databases">
        <title>Plant Genome Project.</title>
        <authorList>
            <person name="Zhang R.-G."/>
        </authorList>
    </citation>
    <scope>NUCLEOTIDE SEQUENCE</scope>
    <source>
        <strain evidence="15">Huo1</strain>
        <tissue evidence="15">Leaf</tissue>
    </source>
</reference>
<evidence type="ECO:0000256" key="5">
    <source>
        <dbReference type="ARBA" id="ARBA00022741"/>
    </source>
</evidence>
<dbReference type="InterPro" id="IPR005225">
    <property type="entry name" value="Small_GTP-bd"/>
</dbReference>
<dbReference type="FunFam" id="3.40.50.300:FF:000393">
    <property type="entry name" value="ADP-ribosylation factor-like 2, arl2"/>
    <property type="match status" value="1"/>
</dbReference>
<dbReference type="Proteomes" id="UP000298416">
    <property type="component" value="Unassembled WGS sequence"/>
</dbReference>
<organism evidence="15">
    <name type="scientific">Salvia splendens</name>
    <name type="common">Scarlet sage</name>
    <dbReference type="NCBI Taxonomy" id="180675"/>
    <lineage>
        <taxon>Eukaryota</taxon>
        <taxon>Viridiplantae</taxon>
        <taxon>Streptophyta</taxon>
        <taxon>Embryophyta</taxon>
        <taxon>Tracheophyta</taxon>
        <taxon>Spermatophyta</taxon>
        <taxon>Magnoliopsida</taxon>
        <taxon>eudicotyledons</taxon>
        <taxon>Gunneridae</taxon>
        <taxon>Pentapetalae</taxon>
        <taxon>asterids</taxon>
        <taxon>lamiids</taxon>
        <taxon>Lamiales</taxon>
        <taxon>Lamiaceae</taxon>
        <taxon>Nepetoideae</taxon>
        <taxon>Mentheae</taxon>
        <taxon>Salviinae</taxon>
        <taxon>Salvia</taxon>
        <taxon>Salvia subgen. Calosphace</taxon>
        <taxon>core Calosphace</taxon>
    </lineage>
</organism>
<feature type="repeat" description="PPR" evidence="11">
    <location>
        <begin position="939"/>
        <end position="973"/>
    </location>
</feature>
<dbReference type="PANTHER" id="PTHR47926">
    <property type="entry name" value="PENTATRICOPEPTIDE REPEAT-CONTAINING PROTEIN"/>
    <property type="match status" value="1"/>
</dbReference>
<evidence type="ECO:0000259" key="13">
    <source>
        <dbReference type="Pfam" id="PF14432"/>
    </source>
</evidence>
<dbReference type="Pfam" id="PF14432">
    <property type="entry name" value="DYW_deaminase"/>
    <property type="match status" value="1"/>
</dbReference>
<dbReference type="InterPro" id="IPR032867">
    <property type="entry name" value="DYW_dom"/>
</dbReference>
<dbReference type="InterPro" id="IPR011990">
    <property type="entry name" value="TPR-like_helical_dom_sf"/>
</dbReference>
<dbReference type="PRINTS" id="PR00328">
    <property type="entry name" value="SAR1GTPBP"/>
</dbReference>
<feature type="region of interest" description="Disordered" evidence="12">
    <location>
        <begin position="23"/>
        <end position="115"/>
    </location>
</feature>
<dbReference type="InterPro" id="IPR046848">
    <property type="entry name" value="E_motif"/>
</dbReference>
<reference evidence="15" key="1">
    <citation type="submission" date="2018-01" db="EMBL/GenBank/DDBJ databases">
        <authorList>
            <person name="Mao J.F."/>
        </authorList>
    </citation>
    <scope>NUCLEOTIDE SEQUENCE</scope>
    <source>
        <strain evidence="15">Huo1</strain>
        <tissue evidence="15">Leaf</tissue>
    </source>
</reference>
<feature type="repeat" description="PPR" evidence="11">
    <location>
        <begin position="1009"/>
        <end position="1043"/>
    </location>
</feature>